<sequence>MQPSNLQLNQRSIQSLLNQPSANQDIHALKMSYLTNQEGVNHEDNFYAFYTQDGVHENWNWAKIFTDQEVMNFTRQRFLSPSTCEYPTLEGDSIPMKKHPEPNPIIEVKRSLSYSQRAQDHQKWSRKLEDMINFPKPAKPVLHLPHLEDLGFTSNQPQEWQPGDLLSHSEALQNILIKPCHTGSGGSQSNEKIKPVCINWPNRHHLRKVFKLFNLVQTQSYL</sequence>
<reference evidence="1 2" key="1">
    <citation type="journal article" date="2020" name="BMC Genomics">
        <title>Intraspecific diversification of the crop wild relative Brassica cretica Lam. using demographic model selection.</title>
        <authorList>
            <person name="Kioukis A."/>
            <person name="Michalopoulou V.A."/>
            <person name="Briers L."/>
            <person name="Pirintsos S."/>
            <person name="Studholme D.J."/>
            <person name="Pavlidis P."/>
            <person name="Sarris P.F."/>
        </authorList>
    </citation>
    <scope>NUCLEOTIDE SEQUENCE [LARGE SCALE GENOMIC DNA]</scope>
    <source>
        <strain evidence="2">cv. PFS-1207/04</strain>
    </source>
</reference>
<proteinExistence type="predicted"/>
<comment type="caution">
    <text evidence="1">The sequence shown here is derived from an EMBL/GenBank/DDBJ whole genome shotgun (WGS) entry which is preliminary data.</text>
</comment>
<dbReference type="Proteomes" id="UP000266723">
    <property type="component" value="Unassembled WGS sequence"/>
</dbReference>
<keyword evidence="2" id="KW-1185">Reference proteome</keyword>
<evidence type="ECO:0000313" key="1">
    <source>
        <dbReference type="EMBL" id="KAF3596563.1"/>
    </source>
</evidence>
<accession>A0ABQ7EH51</accession>
<dbReference type="EMBL" id="QGKV02000299">
    <property type="protein sequence ID" value="KAF3596563.1"/>
    <property type="molecule type" value="Genomic_DNA"/>
</dbReference>
<name>A0ABQ7EH51_BRACR</name>
<organism evidence="1 2">
    <name type="scientific">Brassica cretica</name>
    <name type="common">Mustard</name>
    <dbReference type="NCBI Taxonomy" id="69181"/>
    <lineage>
        <taxon>Eukaryota</taxon>
        <taxon>Viridiplantae</taxon>
        <taxon>Streptophyta</taxon>
        <taxon>Embryophyta</taxon>
        <taxon>Tracheophyta</taxon>
        <taxon>Spermatophyta</taxon>
        <taxon>Magnoliopsida</taxon>
        <taxon>eudicotyledons</taxon>
        <taxon>Gunneridae</taxon>
        <taxon>Pentapetalae</taxon>
        <taxon>rosids</taxon>
        <taxon>malvids</taxon>
        <taxon>Brassicales</taxon>
        <taxon>Brassicaceae</taxon>
        <taxon>Brassiceae</taxon>
        <taxon>Brassica</taxon>
    </lineage>
</organism>
<protein>
    <submittedName>
        <fullName evidence="1">Uncharacterized protein</fullName>
    </submittedName>
</protein>
<gene>
    <name evidence="1" type="ORF">DY000_02021733</name>
</gene>
<evidence type="ECO:0000313" key="2">
    <source>
        <dbReference type="Proteomes" id="UP000266723"/>
    </source>
</evidence>